<dbReference type="EMBL" id="MU006216">
    <property type="protein sequence ID" value="KAF2833636.1"/>
    <property type="molecule type" value="Genomic_DNA"/>
</dbReference>
<name>A0A6A7AK73_9PLEO</name>
<gene>
    <name evidence="1" type="ORF">CC86DRAFT_12627</name>
</gene>
<evidence type="ECO:0000313" key="2">
    <source>
        <dbReference type="Proteomes" id="UP000799424"/>
    </source>
</evidence>
<protein>
    <submittedName>
        <fullName evidence="1">Uncharacterized protein</fullName>
    </submittedName>
</protein>
<accession>A0A6A7AK73</accession>
<evidence type="ECO:0000313" key="1">
    <source>
        <dbReference type="EMBL" id="KAF2833636.1"/>
    </source>
</evidence>
<keyword evidence="2" id="KW-1185">Reference proteome</keyword>
<organism evidence="1 2">
    <name type="scientific">Ophiobolus disseminans</name>
    <dbReference type="NCBI Taxonomy" id="1469910"/>
    <lineage>
        <taxon>Eukaryota</taxon>
        <taxon>Fungi</taxon>
        <taxon>Dikarya</taxon>
        <taxon>Ascomycota</taxon>
        <taxon>Pezizomycotina</taxon>
        <taxon>Dothideomycetes</taxon>
        <taxon>Pleosporomycetidae</taxon>
        <taxon>Pleosporales</taxon>
        <taxon>Pleosporineae</taxon>
        <taxon>Phaeosphaeriaceae</taxon>
        <taxon>Ophiobolus</taxon>
    </lineage>
</organism>
<proteinExistence type="predicted"/>
<dbReference type="AlphaFoldDB" id="A0A6A7AK73"/>
<dbReference type="Proteomes" id="UP000799424">
    <property type="component" value="Unassembled WGS sequence"/>
</dbReference>
<reference evidence="1" key="1">
    <citation type="journal article" date="2020" name="Stud. Mycol.">
        <title>101 Dothideomycetes genomes: a test case for predicting lifestyles and emergence of pathogens.</title>
        <authorList>
            <person name="Haridas S."/>
            <person name="Albert R."/>
            <person name="Binder M."/>
            <person name="Bloem J."/>
            <person name="Labutti K."/>
            <person name="Salamov A."/>
            <person name="Andreopoulos B."/>
            <person name="Baker S."/>
            <person name="Barry K."/>
            <person name="Bills G."/>
            <person name="Bluhm B."/>
            <person name="Cannon C."/>
            <person name="Castanera R."/>
            <person name="Culley D."/>
            <person name="Daum C."/>
            <person name="Ezra D."/>
            <person name="Gonzalez J."/>
            <person name="Henrissat B."/>
            <person name="Kuo A."/>
            <person name="Liang C."/>
            <person name="Lipzen A."/>
            <person name="Lutzoni F."/>
            <person name="Magnuson J."/>
            <person name="Mondo S."/>
            <person name="Nolan M."/>
            <person name="Ohm R."/>
            <person name="Pangilinan J."/>
            <person name="Park H.-J."/>
            <person name="Ramirez L."/>
            <person name="Alfaro M."/>
            <person name="Sun H."/>
            <person name="Tritt A."/>
            <person name="Yoshinaga Y."/>
            <person name="Zwiers L.-H."/>
            <person name="Turgeon B."/>
            <person name="Goodwin S."/>
            <person name="Spatafora J."/>
            <person name="Crous P."/>
            <person name="Grigoriev I."/>
        </authorList>
    </citation>
    <scope>NUCLEOTIDE SEQUENCE</scope>
    <source>
        <strain evidence="1">CBS 113818</strain>
    </source>
</reference>
<sequence length="162" mass="18245">MVRYRFLFHHDLCSPNILPWVIRRPRPSAIAQALAYPPSKSAISFSCPVQSIDSVPHAIPPQTFTPLCAEPTSYPLSPLLSAYFPRALPTPLAWTFEPKRLRPSSPLRTCSRGFLRVGCRAEAKVRICGYRWARTVRGAEDNDAHLTRSKSVGQSDLVLWRC</sequence>